<evidence type="ECO:0000256" key="5">
    <source>
        <dbReference type="RuleBase" id="RU004414"/>
    </source>
</evidence>
<dbReference type="CDD" id="cd01433">
    <property type="entry name" value="Ribosomal_L16_L10e"/>
    <property type="match status" value="1"/>
</dbReference>
<dbReference type="GO" id="GO:0000049">
    <property type="term" value="F:tRNA binding"/>
    <property type="evidence" value="ECO:0007669"/>
    <property type="project" value="UniProtKB-KW"/>
</dbReference>
<dbReference type="InterPro" id="IPR047873">
    <property type="entry name" value="Ribosomal_uL16"/>
</dbReference>
<reference evidence="6 7" key="1">
    <citation type="journal article" date="2016" name="Nat. Commun.">
        <title>Thousands of microbial genomes shed light on interconnected biogeochemical processes in an aquifer system.</title>
        <authorList>
            <person name="Anantharaman K."/>
            <person name="Brown C.T."/>
            <person name="Hug L.A."/>
            <person name="Sharon I."/>
            <person name="Castelle C.J."/>
            <person name="Probst A.J."/>
            <person name="Thomas B.C."/>
            <person name="Singh A."/>
            <person name="Wilkins M.J."/>
            <person name="Karaoz U."/>
            <person name="Brodie E.L."/>
            <person name="Williams K.H."/>
            <person name="Hubbard S.S."/>
            <person name="Banfield J.F."/>
        </authorList>
    </citation>
    <scope>NUCLEOTIDE SEQUENCE [LARGE SCALE GENOMIC DNA]</scope>
</reference>
<dbReference type="NCBIfam" id="TIGR01164">
    <property type="entry name" value="rplP_bact"/>
    <property type="match status" value="1"/>
</dbReference>
<comment type="similarity">
    <text evidence="1 4">Belongs to the universal ribosomal protein uL16 family.</text>
</comment>
<comment type="caution">
    <text evidence="6">The sequence shown here is derived from an EMBL/GenBank/DDBJ whole genome shotgun (WGS) entry which is preliminary data.</text>
</comment>
<keyword evidence="5" id="KW-0699">rRNA-binding</keyword>
<gene>
    <name evidence="6" type="ORF">A2647_02235</name>
</gene>
<dbReference type="PANTHER" id="PTHR12220">
    <property type="entry name" value="50S/60S RIBOSOMAL PROTEIN L16"/>
    <property type="match status" value="1"/>
</dbReference>
<dbReference type="Gene3D" id="3.90.1170.10">
    <property type="entry name" value="Ribosomal protein L10e/L16"/>
    <property type="match status" value="1"/>
</dbReference>
<evidence type="ECO:0000313" key="6">
    <source>
        <dbReference type="EMBL" id="OGI64993.1"/>
    </source>
</evidence>
<dbReference type="EMBL" id="MFTP01000024">
    <property type="protein sequence ID" value="OGI64993.1"/>
    <property type="molecule type" value="Genomic_DNA"/>
</dbReference>
<dbReference type="Pfam" id="PF00252">
    <property type="entry name" value="Ribosomal_L16"/>
    <property type="match status" value="1"/>
</dbReference>
<sequence>MLLPKKVKFRKWQTMRSNPKAMTPDTRGSKLSFGSFGLKSETQARVKSTQLEAARKVISRTLTKSGKYWIRIFPDRPFTAKAAEVGMGKGKGDPQGYCFDVLPGRIIFEVDGAPEPVAREALRKAGTKLPIKARIISREHKQ</sequence>
<proteinExistence type="inferred from homology"/>
<organism evidence="6 7">
    <name type="scientific">Candidatus Nomurabacteria bacterium RIFCSPHIGHO2_01_FULL_40_24b</name>
    <dbReference type="NCBI Taxonomy" id="1801739"/>
    <lineage>
        <taxon>Bacteria</taxon>
        <taxon>Candidatus Nomuraibacteriota</taxon>
    </lineage>
</organism>
<evidence type="ECO:0000256" key="2">
    <source>
        <dbReference type="ARBA" id="ARBA00022980"/>
    </source>
</evidence>
<comment type="subunit">
    <text evidence="5">Part of the 50S ribosomal subunit.</text>
</comment>
<dbReference type="InterPro" id="IPR000114">
    <property type="entry name" value="Ribosomal_uL16_bact-type"/>
</dbReference>
<dbReference type="GO" id="GO:0022625">
    <property type="term" value="C:cytosolic large ribosomal subunit"/>
    <property type="evidence" value="ECO:0007669"/>
    <property type="project" value="TreeGrafter"/>
</dbReference>
<protein>
    <recommendedName>
        <fullName evidence="5">50S ribosomal protein L16</fullName>
    </recommendedName>
</protein>
<dbReference type="InterPro" id="IPR016180">
    <property type="entry name" value="Ribosomal_uL16_dom"/>
</dbReference>
<comment type="function">
    <text evidence="5">Binds 23S rRNA and is also seen to make contacts with the A and possibly P site tRNAs.</text>
</comment>
<evidence type="ECO:0000256" key="1">
    <source>
        <dbReference type="ARBA" id="ARBA00008931"/>
    </source>
</evidence>
<keyword evidence="3 4" id="KW-0687">Ribonucleoprotein</keyword>
<name>A0A1F6V5N8_9BACT</name>
<dbReference type="GO" id="GO:0006412">
    <property type="term" value="P:translation"/>
    <property type="evidence" value="ECO:0007669"/>
    <property type="project" value="InterPro"/>
</dbReference>
<dbReference type="InterPro" id="IPR036920">
    <property type="entry name" value="Ribosomal_uL16_sf"/>
</dbReference>
<keyword evidence="5" id="KW-0820">tRNA-binding</keyword>
<keyword evidence="5" id="KW-0694">RNA-binding</keyword>
<dbReference type="GO" id="GO:0019843">
    <property type="term" value="F:rRNA binding"/>
    <property type="evidence" value="ECO:0007669"/>
    <property type="project" value="UniProtKB-KW"/>
</dbReference>
<accession>A0A1F6V5N8</accession>
<dbReference type="SUPFAM" id="SSF54686">
    <property type="entry name" value="Ribosomal protein L16p/L10e"/>
    <property type="match status" value="1"/>
</dbReference>
<dbReference type="PRINTS" id="PR00060">
    <property type="entry name" value="RIBOSOMALL16"/>
</dbReference>
<evidence type="ECO:0000256" key="4">
    <source>
        <dbReference type="RuleBase" id="RU004413"/>
    </source>
</evidence>
<dbReference type="PANTHER" id="PTHR12220:SF13">
    <property type="entry name" value="LARGE RIBOSOMAL SUBUNIT PROTEIN UL16M"/>
    <property type="match status" value="1"/>
</dbReference>
<dbReference type="GO" id="GO:0003735">
    <property type="term" value="F:structural constituent of ribosome"/>
    <property type="evidence" value="ECO:0007669"/>
    <property type="project" value="InterPro"/>
</dbReference>
<evidence type="ECO:0000313" key="7">
    <source>
        <dbReference type="Proteomes" id="UP000177370"/>
    </source>
</evidence>
<evidence type="ECO:0000256" key="3">
    <source>
        <dbReference type="ARBA" id="ARBA00023274"/>
    </source>
</evidence>
<keyword evidence="2 4" id="KW-0689">Ribosomal protein</keyword>
<dbReference type="Proteomes" id="UP000177370">
    <property type="component" value="Unassembled WGS sequence"/>
</dbReference>
<dbReference type="AlphaFoldDB" id="A0A1F6V5N8"/>